<feature type="signal peptide" evidence="2">
    <location>
        <begin position="1"/>
        <end position="18"/>
    </location>
</feature>
<dbReference type="PANTHER" id="PTHR47353">
    <property type="entry name" value="THIOREDOXIN-LIKE PROTEIN HCF164, CHLOROPLASTIC"/>
    <property type="match status" value="1"/>
</dbReference>
<evidence type="ECO:0000313" key="4">
    <source>
        <dbReference type="EMBL" id="MFC5455351.1"/>
    </source>
</evidence>
<evidence type="ECO:0000313" key="5">
    <source>
        <dbReference type="Proteomes" id="UP001596052"/>
    </source>
</evidence>
<dbReference type="EMBL" id="JBHSMQ010000003">
    <property type="protein sequence ID" value="MFC5455351.1"/>
    <property type="molecule type" value="Genomic_DNA"/>
</dbReference>
<dbReference type="PROSITE" id="PS51352">
    <property type="entry name" value="THIOREDOXIN_2"/>
    <property type="match status" value="1"/>
</dbReference>
<keyword evidence="5" id="KW-1185">Reference proteome</keyword>
<dbReference type="InterPro" id="IPR017937">
    <property type="entry name" value="Thioredoxin_CS"/>
</dbReference>
<comment type="caution">
    <text evidence="4">The sequence shown here is derived from an EMBL/GenBank/DDBJ whole genome shotgun (WGS) entry which is preliminary data.</text>
</comment>
<dbReference type="Gene3D" id="3.40.30.10">
    <property type="entry name" value="Glutaredoxin"/>
    <property type="match status" value="1"/>
</dbReference>
<proteinExistence type="predicted"/>
<evidence type="ECO:0000256" key="1">
    <source>
        <dbReference type="ARBA" id="ARBA00023284"/>
    </source>
</evidence>
<evidence type="ECO:0000256" key="2">
    <source>
        <dbReference type="SAM" id="SignalP"/>
    </source>
</evidence>
<name>A0ABW0KQW9_9BACT</name>
<feature type="domain" description="Thioredoxin" evidence="3">
    <location>
        <begin position="6"/>
        <end position="136"/>
    </location>
</feature>
<dbReference type="Pfam" id="PF13899">
    <property type="entry name" value="Thioredoxin_7"/>
    <property type="match status" value="1"/>
</dbReference>
<protein>
    <submittedName>
        <fullName evidence="4">Thioredoxin family protein</fullName>
    </submittedName>
</protein>
<dbReference type="PANTHER" id="PTHR47353:SF1">
    <property type="entry name" value="THIOREDOXIN-LIKE PROTEIN HCF164, CHLOROPLASTIC"/>
    <property type="match status" value="1"/>
</dbReference>
<reference evidence="5" key="1">
    <citation type="journal article" date="2019" name="Int. J. Syst. Evol. Microbiol.">
        <title>The Global Catalogue of Microorganisms (GCM) 10K type strain sequencing project: providing services to taxonomists for standard genome sequencing and annotation.</title>
        <authorList>
            <consortium name="The Broad Institute Genomics Platform"/>
            <consortium name="The Broad Institute Genome Sequencing Center for Infectious Disease"/>
            <person name="Wu L."/>
            <person name="Ma J."/>
        </authorList>
    </citation>
    <scope>NUCLEOTIDE SEQUENCE [LARGE SCALE GENOMIC DNA]</scope>
    <source>
        <strain evidence="5">CGMCC 4.1469</strain>
    </source>
</reference>
<feature type="chain" id="PRO_5045928110" evidence="2">
    <location>
        <begin position="19"/>
        <end position="141"/>
    </location>
</feature>
<keyword evidence="2" id="KW-0732">Signal</keyword>
<gene>
    <name evidence="4" type="ORF">ACFQDI_10825</name>
</gene>
<dbReference type="SUPFAM" id="SSF52833">
    <property type="entry name" value="Thioredoxin-like"/>
    <property type="match status" value="1"/>
</dbReference>
<accession>A0ABW0KQW9</accession>
<dbReference type="RefSeq" id="WP_377166345.1">
    <property type="nucleotide sequence ID" value="NZ_JBHSMQ010000003.1"/>
</dbReference>
<evidence type="ECO:0000259" key="3">
    <source>
        <dbReference type="PROSITE" id="PS51352"/>
    </source>
</evidence>
<organism evidence="4 5">
    <name type="scientific">Prosthecobacter fluviatilis</name>
    <dbReference type="NCBI Taxonomy" id="445931"/>
    <lineage>
        <taxon>Bacteria</taxon>
        <taxon>Pseudomonadati</taxon>
        <taxon>Verrucomicrobiota</taxon>
        <taxon>Verrucomicrobiia</taxon>
        <taxon>Verrucomicrobiales</taxon>
        <taxon>Verrucomicrobiaceae</taxon>
        <taxon>Prosthecobacter</taxon>
    </lineage>
</organism>
<dbReference type="InterPro" id="IPR036249">
    <property type="entry name" value="Thioredoxin-like_sf"/>
</dbReference>
<dbReference type="PROSITE" id="PS00194">
    <property type="entry name" value="THIOREDOXIN_1"/>
    <property type="match status" value="1"/>
</dbReference>
<sequence>MKKTILLVLAAVTSLALASDFPKGSPPFQDSSTGAMSAAKASGKPVVLIFSAAWCPPCQAMKHDVYPSAEVKAFHDKFVWAYLDIDDPRNEGVASKYGVNGIPHIEFLNAAGKEIGKQVGGVSTEDFAKTLESVLAKAKKS</sequence>
<dbReference type="InterPro" id="IPR044241">
    <property type="entry name" value="TxlA/HCF164"/>
</dbReference>
<dbReference type="Proteomes" id="UP001596052">
    <property type="component" value="Unassembled WGS sequence"/>
</dbReference>
<keyword evidence="1" id="KW-0676">Redox-active center</keyword>
<dbReference type="InterPro" id="IPR013766">
    <property type="entry name" value="Thioredoxin_domain"/>
</dbReference>